<evidence type="ECO:0000256" key="6">
    <source>
        <dbReference type="ARBA" id="ARBA00023002"/>
    </source>
</evidence>
<dbReference type="InterPro" id="IPR007867">
    <property type="entry name" value="GMC_OxRtase_C"/>
</dbReference>
<dbReference type="InterPro" id="IPR000172">
    <property type="entry name" value="GMC_OxRdtase_N"/>
</dbReference>
<dbReference type="PROSITE" id="PS00624">
    <property type="entry name" value="GMC_OXRED_2"/>
    <property type="match status" value="1"/>
</dbReference>
<dbReference type="EMBL" id="KN837161">
    <property type="protein sequence ID" value="KIJ38389.1"/>
    <property type="molecule type" value="Genomic_DNA"/>
</dbReference>
<sequence>MAPAISKIDEVADKTFDYVIIGGGVAGCTLASRLSENPDVTVLLLEAGKAHIGDPLIDIPTGSRRQHGLPQYDWGFETVPQKNLGGKVIAWNRGKGLGGSSNINYTGWTRPGRVEIDDWERLGNPGWNYDSFIKYIKKAENFQFPTHEIIENERLVVDPEGFGRDGPIAISYCNIATGAAITTWKTMEARGIRNVKNPENGEYSGSWKFPSTVDSSTLTRSSAFIGYILPNLGRGNLFVLAEAYGTRIILGDSKVEPVTAEGVEFLHESKIHRVSAAKEVVVSSGALKSPQILELSGIGDPNILKPLGIDVKVDLPGVGANLQEHTISYTISFELKEDSPIISLDMLSDPAYMQKHTEYYTQKLPGLLSFTGNGTIYLSLQDISENVDEIIAKHERSLANLPPTAPGIAEQLKIQLSHLKNKDMPDCEILPNSFFTGFTNKAAPGKRYISFVSCLVAAWSRGTAHITSTDPLNGPAFDPNYLEHELDLDILTETFKFARSTAEYEPLKSHIAKEMNPGPNISTDEEIKAHLKEHLGTMWHTSATCSMLPRELGGVVDPSLKVYGTSNIRICDLSVIPLLVRVHTQALTYGIAEKAADIIKGSVWSM</sequence>
<keyword evidence="13" id="KW-1185">Reference proteome</keyword>
<feature type="domain" description="Glucose-methanol-choline oxidoreductase N-terminal" evidence="10">
    <location>
        <begin position="94"/>
        <end position="117"/>
    </location>
</feature>
<proteinExistence type="inferred from homology"/>
<dbReference type="HOGENOM" id="CLU_002865_6_0_1"/>
<feature type="active site" description="Proton acceptor" evidence="7">
    <location>
        <position position="583"/>
    </location>
</feature>
<dbReference type="GO" id="GO:0016614">
    <property type="term" value="F:oxidoreductase activity, acting on CH-OH group of donors"/>
    <property type="evidence" value="ECO:0007669"/>
    <property type="project" value="InterPro"/>
</dbReference>
<dbReference type="Pfam" id="PF00732">
    <property type="entry name" value="GMC_oxred_N"/>
    <property type="match status" value="1"/>
</dbReference>
<evidence type="ECO:0000259" key="11">
    <source>
        <dbReference type="PROSITE" id="PS00624"/>
    </source>
</evidence>
<dbReference type="PANTHER" id="PTHR11552">
    <property type="entry name" value="GLUCOSE-METHANOL-CHOLINE GMC OXIDOREDUCTASE"/>
    <property type="match status" value="1"/>
</dbReference>
<dbReference type="SUPFAM" id="SSF51905">
    <property type="entry name" value="FAD/NAD(P)-binding domain"/>
    <property type="match status" value="1"/>
</dbReference>
<dbReference type="Gene3D" id="3.50.50.60">
    <property type="entry name" value="FAD/NAD(P)-binding domain"/>
    <property type="match status" value="1"/>
</dbReference>
<evidence type="ECO:0000256" key="1">
    <source>
        <dbReference type="ARBA" id="ARBA00001974"/>
    </source>
</evidence>
<evidence type="ECO:0000256" key="7">
    <source>
        <dbReference type="PIRSR" id="PIRSR000137-1"/>
    </source>
</evidence>
<reference evidence="12 13" key="1">
    <citation type="submission" date="2014-06" db="EMBL/GenBank/DDBJ databases">
        <title>Evolutionary Origins and Diversification of the Mycorrhizal Mutualists.</title>
        <authorList>
            <consortium name="DOE Joint Genome Institute"/>
            <consortium name="Mycorrhizal Genomics Consortium"/>
            <person name="Kohler A."/>
            <person name="Kuo A."/>
            <person name="Nagy L.G."/>
            <person name="Floudas D."/>
            <person name="Copeland A."/>
            <person name="Barry K.W."/>
            <person name="Cichocki N."/>
            <person name="Veneault-Fourrey C."/>
            <person name="LaButti K."/>
            <person name="Lindquist E.A."/>
            <person name="Lipzen A."/>
            <person name="Lundell T."/>
            <person name="Morin E."/>
            <person name="Murat C."/>
            <person name="Riley R."/>
            <person name="Ohm R."/>
            <person name="Sun H."/>
            <person name="Tunlid A."/>
            <person name="Henrissat B."/>
            <person name="Grigoriev I.V."/>
            <person name="Hibbett D.S."/>
            <person name="Martin F."/>
        </authorList>
    </citation>
    <scope>NUCLEOTIDE SEQUENCE [LARGE SCALE GENOMIC DNA]</scope>
    <source>
        <strain evidence="12 13">SS14</strain>
    </source>
</reference>
<dbReference type="InterPro" id="IPR036188">
    <property type="entry name" value="FAD/NAD-bd_sf"/>
</dbReference>
<accession>A0A0C9UU80</accession>
<evidence type="ECO:0000256" key="9">
    <source>
        <dbReference type="RuleBase" id="RU003968"/>
    </source>
</evidence>
<keyword evidence="6" id="KW-0560">Oxidoreductase</keyword>
<dbReference type="PROSITE" id="PS00623">
    <property type="entry name" value="GMC_OXRED_1"/>
    <property type="match status" value="1"/>
</dbReference>
<evidence type="ECO:0000259" key="10">
    <source>
        <dbReference type="PROSITE" id="PS00623"/>
    </source>
</evidence>
<dbReference type="OrthoDB" id="269227at2759"/>
<dbReference type="Pfam" id="PF05199">
    <property type="entry name" value="GMC_oxred_C"/>
    <property type="match status" value="1"/>
</dbReference>
<protein>
    <submittedName>
        <fullName evidence="12">GMC oxidoreductase</fullName>
    </submittedName>
</protein>
<dbReference type="PANTHER" id="PTHR11552:SF201">
    <property type="entry name" value="GLUCOSE-METHANOL-CHOLINE OXIDOREDUCTASE N-TERMINAL DOMAIN-CONTAINING PROTEIN"/>
    <property type="match status" value="1"/>
</dbReference>
<evidence type="ECO:0000256" key="3">
    <source>
        <dbReference type="ARBA" id="ARBA00022630"/>
    </source>
</evidence>
<dbReference type="AlphaFoldDB" id="A0A0C9UU80"/>
<gene>
    <name evidence="12" type="ORF">M422DRAFT_781473</name>
</gene>
<dbReference type="PROSITE" id="PS51257">
    <property type="entry name" value="PROKAR_LIPOPROTEIN"/>
    <property type="match status" value="1"/>
</dbReference>
<keyword evidence="5 8" id="KW-0274">FAD</keyword>
<dbReference type="GO" id="GO:0050660">
    <property type="term" value="F:flavin adenine dinucleotide binding"/>
    <property type="evidence" value="ECO:0007669"/>
    <property type="project" value="InterPro"/>
</dbReference>
<dbReference type="SUPFAM" id="SSF54373">
    <property type="entry name" value="FAD-linked reductases, C-terminal domain"/>
    <property type="match status" value="1"/>
</dbReference>
<dbReference type="Proteomes" id="UP000054279">
    <property type="component" value="Unassembled WGS sequence"/>
</dbReference>
<comment type="similarity">
    <text evidence="2 9">Belongs to the GMC oxidoreductase family.</text>
</comment>
<evidence type="ECO:0000256" key="2">
    <source>
        <dbReference type="ARBA" id="ARBA00010790"/>
    </source>
</evidence>
<evidence type="ECO:0000313" key="12">
    <source>
        <dbReference type="EMBL" id="KIJ38389.1"/>
    </source>
</evidence>
<keyword evidence="3 9" id="KW-0285">Flavoprotein</keyword>
<comment type="cofactor">
    <cofactor evidence="1 8">
        <name>FAD</name>
        <dbReference type="ChEBI" id="CHEBI:57692"/>
    </cofactor>
</comment>
<name>A0A0C9UU80_SPHS4</name>
<dbReference type="Gene3D" id="3.30.560.10">
    <property type="entry name" value="Glucose Oxidase, domain 3"/>
    <property type="match status" value="1"/>
</dbReference>
<dbReference type="PIRSF" id="PIRSF000137">
    <property type="entry name" value="Alcohol_oxidase"/>
    <property type="match status" value="1"/>
</dbReference>
<organism evidence="12 13">
    <name type="scientific">Sphaerobolus stellatus (strain SS14)</name>
    <dbReference type="NCBI Taxonomy" id="990650"/>
    <lineage>
        <taxon>Eukaryota</taxon>
        <taxon>Fungi</taxon>
        <taxon>Dikarya</taxon>
        <taxon>Basidiomycota</taxon>
        <taxon>Agaricomycotina</taxon>
        <taxon>Agaricomycetes</taxon>
        <taxon>Phallomycetidae</taxon>
        <taxon>Geastrales</taxon>
        <taxon>Sphaerobolaceae</taxon>
        <taxon>Sphaerobolus</taxon>
    </lineage>
</organism>
<keyword evidence="4" id="KW-0732">Signal</keyword>
<evidence type="ECO:0000256" key="5">
    <source>
        <dbReference type="ARBA" id="ARBA00022827"/>
    </source>
</evidence>
<feature type="domain" description="Glucose-methanol-choline oxidoreductase N-terminal" evidence="11">
    <location>
        <begin position="285"/>
        <end position="299"/>
    </location>
</feature>
<feature type="active site" description="Proton donor" evidence="7">
    <location>
        <position position="540"/>
    </location>
</feature>
<dbReference type="InterPro" id="IPR012132">
    <property type="entry name" value="GMC_OxRdtase"/>
</dbReference>
<evidence type="ECO:0000313" key="13">
    <source>
        <dbReference type="Proteomes" id="UP000054279"/>
    </source>
</evidence>
<evidence type="ECO:0000256" key="8">
    <source>
        <dbReference type="PIRSR" id="PIRSR000137-2"/>
    </source>
</evidence>
<evidence type="ECO:0000256" key="4">
    <source>
        <dbReference type="ARBA" id="ARBA00022729"/>
    </source>
</evidence>
<feature type="binding site" evidence="8">
    <location>
        <begin position="539"/>
        <end position="540"/>
    </location>
    <ligand>
        <name>FAD</name>
        <dbReference type="ChEBI" id="CHEBI:57692"/>
    </ligand>
</feature>